<protein>
    <submittedName>
        <fullName evidence="1">Uncharacterized protein</fullName>
    </submittedName>
</protein>
<sequence length="247" mass="27155">MHDAPNALTSIYWHDDTLRHRSVSRVVLWGHADIPAPPERLVTDWSRDISSHTPLAVGDVEPMPLARARMRWPEYSQCVQAAYDWTGAQGLPGLLAASDVALMACRGARYHHDGEQYGGFVFCNLFLSDDCGLDVHFPHAGNGGYRIPLTRGTMLVFDTCQPHAVIRRGSSGFDEADFANPVGTLDNVHMFLTWELPVDDARMVQALGIRFDVLSSAPAQDSQVLVDGRTATLCADTGRWLPVANSL</sequence>
<evidence type="ECO:0000313" key="2">
    <source>
        <dbReference type="Proteomes" id="UP000366945"/>
    </source>
</evidence>
<keyword evidence="2" id="KW-1185">Reference proteome</keyword>
<gene>
    <name evidence="1" type="ORF">PPN31114_03483</name>
</gene>
<dbReference type="GeneID" id="300405493"/>
<dbReference type="RefSeq" id="WP_174988161.1">
    <property type="nucleotide sequence ID" value="NZ_CABPSK010000003.1"/>
</dbReference>
<reference evidence="1 2" key="1">
    <citation type="submission" date="2019-08" db="EMBL/GenBank/DDBJ databases">
        <authorList>
            <person name="Peeters C."/>
        </authorList>
    </citation>
    <scope>NUCLEOTIDE SEQUENCE [LARGE SCALE GENOMIC DNA]</scope>
    <source>
        <strain evidence="1 2">LMG 31114</strain>
    </source>
</reference>
<organism evidence="1 2">
    <name type="scientific">Pandoraea pneumonica</name>
    <dbReference type="NCBI Taxonomy" id="2508299"/>
    <lineage>
        <taxon>Bacteria</taxon>
        <taxon>Pseudomonadati</taxon>
        <taxon>Pseudomonadota</taxon>
        <taxon>Betaproteobacteria</taxon>
        <taxon>Burkholderiales</taxon>
        <taxon>Burkholderiaceae</taxon>
        <taxon>Pandoraea</taxon>
    </lineage>
</organism>
<dbReference type="AlphaFoldDB" id="A0A5E4WVQ8"/>
<evidence type="ECO:0000313" key="1">
    <source>
        <dbReference type="EMBL" id="VVE27674.1"/>
    </source>
</evidence>
<name>A0A5E4WVQ8_9BURK</name>
<proteinExistence type="predicted"/>
<accession>A0A5E4WVQ8</accession>
<dbReference type="EMBL" id="CABPSK010000003">
    <property type="protein sequence ID" value="VVE27674.1"/>
    <property type="molecule type" value="Genomic_DNA"/>
</dbReference>
<dbReference type="Proteomes" id="UP000366945">
    <property type="component" value="Unassembled WGS sequence"/>
</dbReference>